<name>A0A1I4B3Q7_9EURY</name>
<dbReference type="Proteomes" id="UP000199607">
    <property type="component" value="Unassembled WGS sequence"/>
</dbReference>
<evidence type="ECO:0000313" key="2">
    <source>
        <dbReference type="Proteomes" id="UP000199607"/>
    </source>
</evidence>
<keyword evidence="2" id="KW-1185">Reference proteome</keyword>
<evidence type="ECO:0000313" key="1">
    <source>
        <dbReference type="EMBL" id="SFK62506.1"/>
    </source>
</evidence>
<dbReference type="AlphaFoldDB" id="A0A1I4B3Q7"/>
<organism evidence="1 2">
    <name type="scientific">Halogranum rubrum</name>
    <dbReference type="NCBI Taxonomy" id="553466"/>
    <lineage>
        <taxon>Archaea</taxon>
        <taxon>Methanobacteriati</taxon>
        <taxon>Methanobacteriota</taxon>
        <taxon>Stenosarchaea group</taxon>
        <taxon>Halobacteria</taxon>
        <taxon>Halobacteriales</taxon>
        <taxon>Haloferacaceae</taxon>
    </lineage>
</organism>
<accession>A0A1I4B3Q7</accession>
<dbReference type="STRING" id="553466.SAMN04487950_0236"/>
<dbReference type="Pfam" id="PF19129">
    <property type="entry name" value="DUF5812"/>
    <property type="match status" value="1"/>
</dbReference>
<proteinExistence type="predicted"/>
<dbReference type="InterPro" id="IPR043850">
    <property type="entry name" value="DUF5812"/>
</dbReference>
<protein>
    <submittedName>
        <fullName evidence="1">Uncharacterized protein</fullName>
    </submittedName>
</protein>
<reference evidence="2" key="1">
    <citation type="submission" date="2016-10" db="EMBL/GenBank/DDBJ databases">
        <authorList>
            <person name="Varghese N."/>
            <person name="Submissions S."/>
        </authorList>
    </citation>
    <scope>NUCLEOTIDE SEQUENCE [LARGE SCALE GENOMIC DNA]</scope>
    <source>
        <strain evidence="2">CGMCC 1.7738</strain>
    </source>
</reference>
<dbReference type="EMBL" id="FOTC01000001">
    <property type="protein sequence ID" value="SFK62506.1"/>
    <property type="molecule type" value="Genomic_DNA"/>
</dbReference>
<sequence length="159" mass="17515">MTDEQEHKESTFLVTAADEESAVLKDVHDGQVHTLSSNPGVEVHDAVTGTVAPDPPMNVSWQLVEIERRWSISIEKNDESPTAHVTDLAAEQETGNVHREERAGTGEIHVLTVPEELTEQAVDDVADDVETTLSRAARLGVNRVEIRWTPGVVSVRYMP</sequence>
<dbReference type="RefSeq" id="WP_089864656.1">
    <property type="nucleotide sequence ID" value="NZ_FOTC01000001.1"/>
</dbReference>
<gene>
    <name evidence="1" type="ORF">SAMN04487950_0236</name>
</gene>